<dbReference type="InterPro" id="IPR025948">
    <property type="entry name" value="HTH-like_dom"/>
</dbReference>
<dbReference type="PANTHER" id="PTHR46889:SF4">
    <property type="entry name" value="TRANSPOSASE INSO FOR INSERTION SEQUENCE ELEMENT IS911B-RELATED"/>
    <property type="match status" value="1"/>
</dbReference>
<evidence type="ECO:0000313" key="1">
    <source>
        <dbReference type="EMBL" id="VBB39990.1"/>
    </source>
</evidence>
<dbReference type="GO" id="GO:0015074">
    <property type="term" value="P:DNA integration"/>
    <property type="evidence" value="ECO:0007669"/>
    <property type="project" value="InterPro"/>
</dbReference>
<sequence length="288" mass="33562">MGELRGDRILTLQGQLLEDGIRTSIRIICSVLGYNRSNVYYAPKAKPKKAIPPDPQLVEAIRDVIERFPEYGTRRITVVLRRERKMIINRKKVHRIVKEQGWQRWKRPYGNRPRAKGMKSVTPQINSRWAIDMTHVFTQKDGWCNLVALIDCHDRYLVGWRFSKSGKAGLSSGALEDALIREKIVPGQHGLVIRSDNGLVFGSKRFHETITKYKLTQEYITPYTPEQNGMIERFFRSFKEECAWQRSFLDFNDAYNRIADWMDHYNKERPHSALGYATPAEVRHLLVA</sequence>
<dbReference type="EMBL" id="UPXP01000017">
    <property type="protein sequence ID" value="VBB39990.1"/>
    <property type="molecule type" value="Genomic_DNA"/>
</dbReference>
<organism evidence="1">
    <name type="scientific">uncultured Spirochaetota bacterium</name>
    <dbReference type="NCBI Taxonomy" id="460511"/>
    <lineage>
        <taxon>Bacteria</taxon>
        <taxon>Pseudomonadati</taxon>
        <taxon>Spirochaetota</taxon>
        <taxon>environmental samples</taxon>
    </lineage>
</organism>
<name>A0A652ZX43_9SPIR</name>
<dbReference type="InterPro" id="IPR036397">
    <property type="entry name" value="RNaseH_sf"/>
</dbReference>
<dbReference type="InterPro" id="IPR012337">
    <property type="entry name" value="RNaseH-like_sf"/>
</dbReference>
<dbReference type="AlphaFoldDB" id="A0A652ZX43"/>
<dbReference type="Pfam" id="PF13276">
    <property type="entry name" value="HTH_21"/>
    <property type="match status" value="1"/>
</dbReference>
<dbReference type="PROSITE" id="PS50994">
    <property type="entry name" value="INTEGRASE"/>
    <property type="match status" value="1"/>
</dbReference>
<dbReference type="InterPro" id="IPR048020">
    <property type="entry name" value="Transpos_IS3"/>
</dbReference>
<dbReference type="NCBIfam" id="NF033516">
    <property type="entry name" value="transpos_IS3"/>
    <property type="match status" value="1"/>
</dbReference>
<dbReference type="Pfam" id="PF13683">
    <property type="entry name" value="rve_3"/>
    <property type="match status" value="1"/>
</dbReference>
<dbReference type="PANTHER" id="PTHR46889">
    <property type="entry name" value="TRANSPOSASE INSF FOR INSERTION SEQUENCE IS3B-RELATED"/>
    <property type="match status" value="1"/>
</dbReference>
<dbReference type="InterPro" id="IPR050900">
    <property type="entry name" value="Transposase_IS3/IS150/IS904"/>
</dbReference>
<protein>
    <submittedName>
        <fullName evidence="1">Transposase</fullName>
    </submittedName>
</protein>
<proteinExistence type="predicted"/>
<gene>
    <name evidence="1" type="ORF">TRIP_E240028</name>
</gene>
<accession>A0A652ZX43</accession>
<dbReference type="Gene3D" id="3.30.420.10">
    <property type="entry name" value="Ribonuclease H-like superfamily/Ribonuclease H"/>
    <property type="match status" value="1"/>
</dbReference>
<dbReference type="SUPFAM" id="SSF53098">
    <property type="entry name" value="Ribonuclease H-like"/>
    <property type="match status" value="1"/>
</dbReference>
<dbReference type="InterPro" id="IPR001584">
    <property type="entry name" value="Integrase_cat-core"/>
</dbReference>
<reference evidence="1" key="1">
    <citation type="submission" date="2018-07" db="EMBL/GenBank/DDBJ databases">
        <authorList>
            <consortium name="Genoscope - CEA"/>
            <person name="William W."/>
        </authorList>
    </citation>
    <scope>NUCLEOTIDE SEQUENCE</scope>
    <source>
        <strain evidence="1">IK1</strain>
    </source>
</reference>
<dbReference type="GO" id="GO:0003676">
    <property type="term" value="F:nucleic acid binding"/>
    <property type="evidence" value="ECO:0007669"/>
    <property type="project" value="InterPro"/>
</dbReference>